<evidence type="ECO:0000313" key="6">
    <source>
        <dbReference type="Proteomes" id="UP000451860"/>
    </source>
</evidence>
<comment type="pathway">
    <text evidence="1">Antibiotic biosynthesis.</text>
</comment>
<dbReference type="InterPro" id="IPR005123">
    <property type="entry name" value="Oxoglu/Fe-dep_dioxygenase_dom"/>
</dbReference>
<keyword evidence="2" id="KW-0045">Antibiotic biosynthesis</keyword>
<dbReference type="OrthoDB" id="21825at2"/>
<accession>A0A7J5USD8</accession>
<dbReference type="RefSeq" id="WP_152203387.1">
    <property type="nucleotide sequence ID" value="NZ_VUKF01000027.1"/>
</dbReference>
<dbReference type="InterPro" id="IPR050231">
    <property type="entry name" value="Iron_ascorbate_oxido_reductase"/>
</dbReference>
<organism evidence="5 6">
    <name type="scientific">Georgenia thermotolerans</name>
    <dbReference type="NCBI Taxonomy" id="527326"/>
    <lineage>
        <taxon>Bacteria</taxon>
        <taxon>Bacillati</taxon>
        <taxon>Actinomycetota</taxon>
        <taxon>Actinomycetes</taxon>
        <taxon>Micrococcales</taxon>
        <taxon>Bogoriellaceae</taxon>
        <taxon>Georgenia</taxon>
    </lineage>
</organism>
<dbReference type="GO" id="GO:0017000">
    <property type="term" value="P:antibiotic biosynthetic process"/>
    <property type="evidence" value="ECO:0007669"/>
    <property type="project" value="UniProtKB-KW"/>
</dbReference>
<dbReference type="PRINTS" id="PR00682">
    <property type="entry name" value="IPNSYNTHASE"/>
</dbReference>
<dbReference type="PROSITE" id="PS51471">
    <property type="entry name" value="FE2OG_OXY"/>
    <property type="match status" value="1"/>
</dbReference>
<reference evidence="5 6" key="1">
    <citation type="submission" date="2019-10" db="EMBL/GenBank/DDBJ databases">
        <title>Georgenia wutianyii sp. nov. and Georgenia yuyongxinii sp. nov. isolated from plateau pika (Ochotona curzoniae) in the Qinghai-Tibet plateau of China.</title>
        <authorList>
            <person name="Tian Z."/>
        </authorList>
    </citation>
    <scope>NUCLEOTIDE SEQUENCE [LARGE SCALE GENOMIC DNA]</scope>
    <source>
        <strain evidence="5 6">DSM 21501</strain>
    </source>
</reference>
<dbReference type="AlphaFoldDB" id="A0A7J5USD8"/>
<comment type="caution">
    <text evidence="5">The sequence shown here is derived from an EMBL/GenBank/DDBJ whole genome shotgun (WGS) entry which is preliminary data.</text>
</comment>
<evidence type="ECO:0000259" key="4">
    <source>
        <dbReference type="PROSITE" id="PS51471"/>
    </source>
</evidence>
<gene>
    <name evidence="5" type="ORF">GB883_05645</name>
</gene>
<comment type="similarity">
    <text evidence="3">Belongs to the iron/ascorbate-dependent oxidoreductase family.</text>
</comment>
<evidence type="ECO:0000313" key="5">
    <source>
        <dbReference type="EMBL" id="KAE8765074.1"/>
    </source>
</evidence>
<dbReference type="Proteomes" id="UP000451860">
    <property type="component" value="Unassembled WGS sequence"/>
</dbReference>
<protein>
    <submittedName>
        <fullName evidence="5">Isopenicillin N synthase family oxygenase</fullName>
    </submittedName>
</protein>
<dbReference type="InterPro" id="IPR044861">
    <property type="entry name" value="IPNS-like_FE2OG_OXY"/>
</dbReference>
<dbReference type="GO" id="GO:0046872">
    <property type="term" value="F:metal ion binding"/>
    <property type="evidence" value="ECO:0007669"/>
    <property type="project" value="UniProtKB-KW"/>
</dbReference>
<dbReference type="GO" id="GO:0016491">
    <property type="term" value="F:oxidoreductase activity"/>
    <property type="evidence" value="ECO:0007669"/>
    <property type="project" value="UniProtKB-KW"/>
</dbReference>
<evidence type="ECO:0000256" key="3">
    <source>
        <dbReference type="RuleBase" id="RU003682"/>
    </source>
</evidence>
<dbReference type="Gene3D" id="2.60.120.330">
    <property type="entry name" value="B-lactam Antibiotic, Isopenicillin N Synthase, Chain"/>
    <property type="match status" value="1"/>
</dbReference>
<dbReference type="InterPro" id="IPR027443">
    <property type="entry name" value="IPNS-like_sf"/>
</dbReference>
<feature type="domain" description="Fe2OG dioxygenase" evidence="4">
    <location>
        <begin position="172"/>
        <end position="275"/>
    </location>
</feature>
<sequence length="338" mass="37917">MTTTTPTRTLPIIDLREVETDPLGFQERLSAATRDFGFFYLVGHGIPRELSDDLVAVARRFFALPEEQKLAIEKINSPHFRGYSRVGDELTKGAQDWREQVDVGPETAPRQATAEEPWLVLEGPNLWPAEPVDFRGIVEEWVRHNERVARTLLHGWLRALGQPGDLLDDDFRAPDARLKIVRYPEAPDDDHGQGVGEHKDFGFLTLLFVEPGKGGLQVEKDGAWIEAEPLEDALIVNIGEMLEAATDGYLRATNHRVVSRPGDGDRISVPYFFNPGLGTTFHPWELPAELAAAAPGVEVQEHNKIYDTYGRNALKMWFRSHPKVTARHHAELAARLGI</sequence>
<dbReference type="InterPro" id="IPR026992">
    <property type="entry name" value="DIOX_N"/>
</dbReference>
<proteinExistence type="inferred from homology"/>
<dbReference type="SUPFAM" id="SSF51197">
    <property type="entry name" value="Clavaminate synthase-like"/>
    <property type="match status" value="1"/>
</dbReference>
<keyword evidence="3" id="KW-0479">Metal-binding</keyword>
<evidence type="ECO:0000256" key="1">
    <source>
        <dbReference type="ARBA" id="ARBA00004792"/>
    </source>
</evidence>
<dbReference type="Pfam" id="PF03171">
    <property type="entry name" value="2OG-FeII_Oxy"/>
    <property type="match status" value="1"/>
</dbReference>
<dbReference type="EMBL" id="WHJE01000016">
    <property type="protein sequence ID" value="KAE8765074.1"/>
    <property type="molecule type" value="Genomic_DNA"/>
</dbReference>
<dbReference type="PANTHER" id="PTHR47990">
    <property type="entry name" value="2-OXOGLUTARATE (2OG) AND FE(II)-DEPENDENT OXYGENASE SUPERFAMILY PROTEIN-RELATED"/>
    <property type="match status" value="1"/>
</dbReference>
<keyword evidence="6" id="KW-1185">Reference proteome</keyword>
<keyword evidence="3" id="KW-0408">Iron</keyword>
<dbReference type="Pfam" id="PF14226">
    <property type="entry name" value="DIOX_N"/>
    <property type="match status" value="1"/>
</dbReference>
<name>A0A7J5USD8_9MICO</name>
<evidence type="ECO:0000256" key="2">
    <source>
        <dbReference type="ARBA" id="ARBA00023194"/>
    </source>
</evidence>
<keyword evidence="3" id="KW-0560">Oxidoreductase</keyword>